<dbReference type="AlphaFoldDB" id="A0A1H9H966"/>
<evidence type="ECO:0000313" key="2">
    <source>
        <dbReference type="EMBL" id="SEQ58865.1"/>
    </source>
</evidence>
<feature type="domain" description="DUF3616" evidence="1">
    <location>
        <begin position="12"/>
        <end position="117"/>
    </location>
</feature>
<reference evidence="2 3" key="1">
    <citation type="submission" date="2016-10" db="EMBL/GenBank/DDBJ databases">
        <authorList>
            <person name="de Groot N.N."/>
        </authorList>
    </citation>
    <scope>NUCLEOTIDE SEQUENCE [LARGE SCALE GENOMIC DNA]</scope>
    <source>
        <strain evidence="2 3">Nm9</strain>
    </source>
</reference>
<dbReference type="Proteomes" id="UP000181998">
    <property type="component" value="Unassembled WGS sequence"/>
</dbReference>
<gene>
    <name evidence="2" type="ORF">SAMN05421510_10949</name>
</gene>
<proteinExistence type="predicted"/>
<dbReference type="InterPro" id="IPR022060">
    <property type="entry name" value="DUF3616"/>
</dbReference>
<dbReference type="EMBL" id="FOFX01000094">
    <property type="protein sequence ID" value="SEQ58865.1"/>
    <property type="molecule type" value="Genomic_DNA"/>
</dbReference>
<organism evidence="2 3">
    <name type="scientific">Nitrosomonas ureae</name>
    <dbReference type="NCBI Taxonomy" id="44577"/>
    <lineage>
        <taxon>Bacteria</taxon>
        <taxon>Pseudomonadati</taxon>
        <taxon>Pseudomonadota</taxon>
        <taxon>Betaproteobacteria</taxon>
        <taxon>Nitrosomonadales</taxon>
        <taxon>Nitrosomonadaceae</taxon>
        <taxon>Nitrosomonas</taxon>
    </lineage>
</organism>
<protein>
    <recommendedName>
        <fullName evidence="1">DUF3616 domain-containing protein</fullName>
    </recommendedName>
</protein>
<sequence>MFLHKNKNNQFRLSLSEGDNNTRAAQIRCDATTSELLDEIRRDTLFTRFCDKNGGIPGKDNGIDIEGLACTLDGRVLVGMRGPVLRGIAIILELAPERIDSPNTKADQLQLTKIGPTGLK</sequence>
<name>A0A1H9H966_9PROT</name>
<evidence type="ECO:0000313" key="3">
    <source>
        <dbReference type="Proteomes" id="UP000181998"/>
    </source>
</evidence>
<accession>A0A1H9H966</accession>
<dbReference type="Pfam" id="PF12275">
    <property type="entry name" value="DUF3616"/>
    <property type="match status" value="1"/>
</dbReference>
<evidence type="ECO:0000259" key="1">
    <source>
        <dbReference type="Pfam" id="PF12275"/>
    </source>
</evidence>